<evidence type="ECO:0000313" key="2">
    <source>
        <dbReference type="EMBL" id="GGH87276.1"/>
    </source>
</evidence>
<dbReference type="InterPro" id="IPR029058">
    <property type="entry name" value="AB_hydrolase_fold"/>
</dbReference>
<reference evidence="3" key="1">
    <citation type="journal article" date="2019" name="Int. J. Syst. Evol. Microbiol.">
        <title>The Global Catalogue of Microorganisms (GCM) 10K type strain sequencing project: providing services to taxonomists for standard genome sequencing and annotation.</title>
        <authorList>
            <consortium name="The Broad Institute Genomics Platform"/>
            <consortium name="The Broad Institute Genome Sequencing Center for Infectious Disease"/>
            <person name="Wu L."/>
            <person name="Ma J."/>
        </authorList>
    </citation>
    <scope>NUCLEOTIDE SEQUENCE [LARGE SCALE GENOMIC DNA]</scope>
    <source>
        <strain evidence="3">CCM 8702</strain>
    </source>
</reference>
<comment type="caution">
    <text evidence="2">The sequence shown here is derived from an EMBL/GenBank/DDBJ whole genome shotgun (WGS) entry which is preliminary data.</text>
</comment>
<dbReference type="Gene3D" id="3.40.50.1820">
    <property type="entry name" value="alpha/beta hydrolase"/>
    <property type="match status" value="1"/>
</dbReference>
<keyword evidence="3" id="KW-1185">Reference proteome</keyword>
<accession>A0ABQ2A9A0</accession>
<name>A0ABQ2A9A0_9BACL</name>
<dbReference type="Proteomes" id="UP000605427">
    <property type="component" value="Unassembled WGS sequence"/>
</dbReference>
<dbReference type="InterPro" id="IPR054527">
    <property type="entry name" value="BCE_2095-like_N"/>
</dbReference>
<dbReference type="EMBL" id="BMDD01000009">
    <property type="protein sequence ID" value="GGH87276.1"/>
    <property type="molecule type" value="Genomic_DNA"/>
</dbReference>
<evidence type="ECO:0000313" key="3">
    <source>
        <dbReference type="Proteomes" id="UP000605427"/>
    </source>
</evidence>
<evidence type="ECO:0000259" key="1">
    <source>
        <dbReference type="Pfam" id="PF22316"/>
    </source>
</evidence>
<sequence>MTNMTATRLFNEALARREQLGVEQAWSFVQEHGDPTDARQMNLLYALAAASGRADEAFALLSDAVTEKGFWYPAEYLLEDEDLESLRGREGFAELADLCGKREEAALANAAPGLTVLEQGKDAHGVTKKANDETPASARPILLVLHGDQENERDTEMFWKPAQESGWKVGLIRSSQIRFSAAYGWDDIDLGAAELREHLETLRGTTGEDALIALGAFSTGAEVALNAVLHDDFPADGLILVSPWLDDAAEWAEALERLEERKPRSSWIAGAEDEEGLQSSRVLTQALQERGLKARLKVVAGLGHDYPADFSLRLVEGLNWIAEDKGK</sequence>
<dbReference type="GO" id="GO:0016787">
    <property type="term" value="F:hydrolase activity"/>
    <property type="evidence" value="ECO:0007669"/>
    <property type="project" value="UniProtKB-KW"/>
</dbReference>
<feature type="domain" description="BCE-2095-like N-terminal" evidence="1">
    <location>
        <begin position="5"/>
        <end position="106"/>
    </location>
</feature>
<dbReference type="SUPFAM" id="SSF53474">
    <property type="entry name" value="alpha/beta-Hydrolases"/>
    <property type="match status" value="1"/>
</dbReference>
<organism evidence="2 3">
    <name type="scientific">Saccharibacillus endophyticus</name>
    <dbReference type="NCBI Taxonomy" id="2060666"/>
    <lineage>
        <taxon>Bacteria</taxon>
        <taxon>Bacillati</taxon>
        <taxon>Bacillota</taxon>
        <taxon>Bacilli</taxon>
        <taxon>Bacillales</taxon>
        <taxon>Paenibacillaceae</taxon>
        <taxon>Saccharibacillus</taxon>
    </lineage>
</organism>
<dbReference type="Pfam" id="PF22316">
    <property type="entry name" value="ABhydrolase-like_N"/>
    <property type="match status" value="1"/>
</dbReference>
<gene>
    <name evidence="2" type="ORF">GCM10007362_49020</name>
</gene>
<dbReference type="RefSeq" id="WP_172247543.1">
    <property type="nucleotide sequence ID" value="NZ_BMDD01000009.1"/>
</dbReference>
<protein>
    <submittedName>
        <fullName evidence="2">Alpha/beta hydrolase</fullName>
    </submittedName>
</protein>
<proteinExistence type="predicted"/>
<keyword evidence="2" id="KW-0378">Hydrolase</keyword>